<keyword evidence="2" id="KW-1185">Reference proteome</keyword>
<evidence type="ECO:0000313" key="1">
    <source>
        <dbReference type="EMBL" id="KAJ5472897.1"/>
    </source>
</evidence>
<name>A0A9X0BN23_9EURO</name>
<sequence length="150" mass="16960">MPLVVRLMRFSSQTAREATINVRCASTNAENITRPVDEVAAPSECAPLVWNDGTGTTLQAVRLTLRRWDVHSVADTPSLPYWRIKDMDKAVRDKGKSIYAWCFECATAKVVRERSCMLGNPLELKGWICDECLWVLRKRSVDVSTVIEDT</sequence>
<dbReference type="AlphaFoldDB" id="A0A9X0BN23"/>
<comment type="caution">
    <text evidence="1">The sequence shown here is derived from an EMBL/GenBank/DDBJ whole genome shotgun (WGS) entry which is preliminary data.</text>
</comment>
<reference evidence="1" key="1">
    <citation type="submission" date="2022-12" db="EMBL/GenBank/DDBJ databases">
        <authorList>
            <person name="Petersen C."/>
        </authorList>
    </citation>
    <scope>NUCLEOTIDE SEQUENCE</scope>
    <source>
        <strain evidence="1">IBT 17660</strain>
    </source>
</reference>
<evidence type="ECO:0000313" key="2">
    <source>
        <dbReference type="Proteomes" id="UP001147760"/>
    </source>
</evidence>
<accession>A0A9X0BN23</accession>
<reference evidence="1" key="2">
    <citation type="journal article" date="2023" name="IMA Fungus">
        <title>Comparative genomic study of the Penicillium genus elucidates a diverse pangenome and 15 lateral gene transfer events.</title>
        <authorList>
            <person name="Petersen C."/>
            <person name="Sorensen T."/>
            <person name="Nielsen M.R."/>
            <person name="Sondergaard T.E."/>
            <person name="Sorensen J.L."/>
            <person name="Fitzpatrick D.A."/>
            <person name="Frisvad J.C."/>
            <person name="Nielsen K.L."/>
        </authorList>
    </citation>
    <scope>NUCLEOTIDE SEQUENCE</scope>
    <source>
        <strain evidence="1">IBT 17660</strain>
    </source>
</reference>
<protein>
    <submittedName>
        <fullName evidence="1">Uncharacterized protein</fullName>
    </submittedName>
</protein>
<organism evidence="1 2">
    <name type="scientific">Penicillium desertorum</name>
    <dbReference type="NCBI Taxonomy" id="1303715"/>
    <lineage>
        <taxon>Eukaryota</taxon>
        <taxon>Fungi</taxon>
        <taxon>Dikarya</taxon>
        <taxon>Ascomycota</taxon>
        <taxon>Pezizomycotina</taxon>
        <taxon>Eurotiomycetes</taxon>
        <taxon>Eurotiomycetidae</taxon>
        <taxon>Eurotiales</taxon>
        <taxon>Aspergillaceae</taxon>
        <taxon>Penicillium</taxon>
    </lineage>
</organism>
<dbReference type="Proteomes" id="UP001147760">
    <property type="component" value="Unassembled WGS sequence"/>
</dbReference>
<gene>
    <name evidence="1" type="ORF">N7530_006898</name>
</gene>
<dbReference type="EMBL" id="JAPWDO010000004">
    <property type="protein sequence ID" value="KAJ5472897.1"/>
    <property type="molecule type" value="Genomic_DNA"/>
</dbReference>
<proteinExistence type="predicted"/>
<dbReference type="OrthoDB" id="10009520at2759"/>